<proteinExistence type="predicted"/>
<feature type="transmembrane region" description="Helical" evidence="2">
    <location>
        <begin position="27"/>
        <end position="46"/>
    </location>
</feature>
<dbReference type="EMBL" id="QPJQ01000007">
    <property type="protein sequence ID" value="RCX07058.1"/>
    <property type="molecule type" value="Genomic_DNA"/>
</dbReference>
<dbReference type="OrthoDB" id="6470800at2"/>
<evidence type="ECO:0000313" key="4">
    <source>
        <dbReference type="Proteomes" id="UP000253506"/>
    </source>
</evidence>
<name>A0A369AFC0_9GAMM</name>
<sequence length="78" mass="8640">MIDNATANSYITSGGVLVMGGLTANEVAMYGGLFFAGATYLTNLIFKIKAERRGQRLERRSNQPDLREVKTERREAAE</sequence>
<reference evidence="3 4" key="1">
    <citation type="submission" date="2018-07" db="EMBL/GenBank/DDBJ databases">
        <title>Genomic Encyclopedia of Type Strains, Phase III (KMG-III): the genomes of soil and plant-associated and newly described type strains.</title>
        <authorList>
            <person name="Whitman W."/>
        </authorList>
    </citation>
    <scope>NUCLEOTIDE SEQUENCE [LARGE SCALE GENOMIC DNA]</scope>
    <source>
        <strain evidence="3 4">CECT 7731</strain>
    </source>
</reference>
<dbReference type="RefSeq" id="WP_114411350.1">
    <property type="nucleotide sequence ID" value="NZ_QPJQ01000007.1"/>
</dbReference>
<protein>
    <recommendedName>
        <fullName evidence="5">Holin</fullName>
    </recommendedName>
</protein>
<evidence type="ECO:0000256" key="1">
    <source>
        <dbReference type="SAM" id="MobiDB-lite"/>
    </source>
</evidence>
<accession>A0A369AFC0</accession>
<keyword evidence="2" id="KW-0472">Membrane</keyword>
<feature type="region of interest" description="Disordered" evidence="1">
    <location>
        <begin position="53"/>
        <end position="78"/>
    </location>
</feature>
<organism evidence="3 4">
    <name type="scientific">Marinomonas foliarum</name>
    <dbReference type="NCBI Taxonomy" id="491950"/>
    <lineage>
        <taxon>Bacteria</taxon>
        <taxon>Pseudomonadati</taxon>
        <taxon>Pseudomonadota</taxon>
        <taxon>Gammaproteobacteria</taxon>
        <taxon>Oceanospirillales</taxon>
        <taxon>Oceanospirillaceae</taxon>
        <taxon>Marinomonas</taxon>
    </lineage>
</organism>
<dbReference type="AlphaFoldDB" id="A0A369AFC0"/>
<evidence type="ECO:0008006" key="5">
    <source>
        <dbReference type="Google" id="ProtNLM"/>
    </source>
</evidence>
<gene>
    <name evidence="3" type="ORF">DFP77_107158</name>
</gene>
<keyword evidence="2" id="KW-1133">Transmembrane helix</keyword>
<evidence type="ECO:0000256" key="2">
    <source>
        <dbReference type="SAM" id="Phobius"/>
    </source>
</evidence>
<evidence type="ECO:0000313" key="3">
    <source>
        <dbReference type="EMBL" id="RCX07058.1"/>
    </source>
</evidence>
<comment type="caution">
    <text evidence="3">The sequence shown here is derived from an EMBL/GenBank/DDBJ whole genome shotgun (WGS) entry which is preliminary data.</text>
</comment>
<keyword evidence="2" id="KW-0812">Transmembrane</keyword>
<dbReference type="Proteomes" id="UP000253506">
    <property type="component" value="Unassembled WGS sequence"/>
</dbReference>